<dbReference type="InterPro" id="IPR011991">
    <property type="entry name" value="ArsR-like_HTH"/>
</dbReference>
<proteinExistence type="predicted"/>
<sequence>MPRNAKTSAIPASWADDAMKAFGMNRVRAEIIRYLATESAGATSGQIARDLEATYQTIFRHLQDLEGQGIVESDGTSNRHGQRVIYRLDKQERDRALSNYAKYLDGK</sequence>
<evidence type="ECO:0000256" key="3">
    <source>
        <dbReference type="ARBA" id="ARBA00023163"/>
    </source>
</evidence>
<evidence type="ECO:0000256" key="1">
    <source>
        <dbReference type="ARBA" id="ARBA00023015"/>
    </source>
</evidence>
<protein>
    <recommendedName>
        <fullName evidence="4">HTH arsR-type domain-containing protein</fullName>
    </recommendedName>
</protein>
<dbReference type="Pfam" id="PF12840">
    <property type="entry name" value="HTH_20"/>
    <property type="match status" value="1"/>
</dbReference>
<evidence type="ECO:0000313" key="5">
    <source>
        <dbReference type="EMBL" id="GAA5226995.1"/>
    </source>
</evidence>
<gene>
    <name evidence="5" type="ORF">GCM10025778_15280</name>
</gene>
<comment type="caution">
    <text evidence="5">The sequence shown here is derived from an EMBL/GenBank/DDBJ whole genome shotgun (WGS) entry which is preliminary data.</text>
</comment>
<reference evidence="6" key="1">
    <citation type="journal article" date="2019" name="Int. J. Syst. Evol. Microbiol.">
        <title>The Global Catalogue of Microorganisms (GCM) 10K type strain sequencing project: providing services to taxonomists for standard genome sequencing and annotation.</title>
        <authorList>
            <consortium name="The Broad Institute Genomics Platform"/>
            <consortium name="The Broad Institute Genome Sequencing Center for Infectious Disease"/>
            <person name="Wu L."/>
            <person name="Ma J."/>
        </authorList>
    </citation>
    <scope>NUCLEOTIDE SEQUENCE [LARGE SCALE GENOMIC DNA]</scope>
    <source>
        <strain evidence="6">JCM 18952</strain>
    </source>
</reference>
<dbReference type="CDD" id="cd00090">
    <property type="entry name" value="HTH_ARSR"/>
    <property type="match status" value="1"/>
</dbReference>
<evidence type="ECO:0000259" key="4">
    <source>
        <dbReference type="SMART" id="SM00418"/>
    </source>
</evidence>
<keyword evidence="6" id="KW-1185">Reference proteome</keyword>
<dbReference type="EMBL" id="BAABLK010000025">
    <property type="protein sequence ID" value="GAA5226995.1"/>
    <property type="molecule type" value="Genomic_DNA"/>
</dbReference>
<keyword evidence="1" id="KW-0805">Transcription regulation</keyword>
<accession>A0ABP9TLE0</accession>
<evidence type="ECO:0000256" key="2">
    <source>
        <dbReference type="ARBA" id="ARBA00023125"/>
    </source>
</evidence>
<dbReference type="Proteomes" id="UP001501257">
    <property type="component" value="Unassembled WGS sequence"/>
</dbReference>
<dbReference type="InterPro" id="IPR036388">
    <property type="entry name" value="WH-like_DNA-bd_sf"/>
</dbReference>
<evidence type="ECO:0000313" key="6">
    <source>
        <dbReference type="Proteomes" id="UP001501257"/>
    </source>
</evidence>
<name>A0ABP9TLE0_9MICC</name>
<keyword evidence="2" id="KW-0238">DNA-binding</keyword>
<dbReference type="SUPFAM" id="SSF46785">
    <property type="entry name" value="Winged helix' DNA-binding domain"/>
    <property type="match status" value="1"/>
</dbReference>
<dbReference type="PANTHER" id="PTHR33154:SF33">
    <property type="entry name" value="TRANSCRIPTIONAL REPRESSOR SDPR"/>
    <property type="match status" value="1"/>
</dbReference>
<organism evidence="5 6">
    <name type="scientific">Paeniglutamicibacter antarcticus</name>
    <dbReference type="NCBI Taxonomy" id="494023"/>
    <lineage>
        <taxon>Bacteria</taxon>
        <taxon>Bacillati</taxon>
        <taxon>Actinomycetota</taxon>
        <taxon>Actinomycetes</taxon>
        <taxon>Micrococcales</taxon>
        <taxon>Micrococcaceae</taxon>
        <taxon>Paeniglutamicibacter</taxon>
    </lineage>
</organism>
<dbReference type="InterPro" id="IPR051081">
    <property type="entry name" value="HTH_MetalResp_TranReg"/>
</dbReference>
<feature type="domain" description="HTH arsR-type" evidence="4">
    <location>
        <begin position="20"/>
        <end position="102"/>
    </location>
</feature>
<dbReference type="SMART" id="SM00418">
    <property type="entry name" value="HTH_ARSR"/>
    <property type="match status" value="1"/>
</dbReference>
<dbReference type="PANTHER" id="PTHR33154">
    <property type="entry name" value="TRANSCRIPTIONAL REGULATOR, ARSR FAMILY"/>
    <property type="match status" value="1"/>
</dbReference>
<dbReference type="InterPro" id="IPR001845">
    <property type="entry name" value="HTH_ArsR_DNA-bd_dom"/>
</dbReference>
<dbReference type="Gene3D" id="1.10.10.10">
    <property type="entry name" value="Winged helix-like DNA-binding domain superfamily/Winged helix DNA-binding domain"/>
    <property type="match status" value="1"/>
</dbReference>
<keyword evidence="3" id="KW-0804">Transcription</keyword>
<dbReference type="InterPro" id="IPR036390">
    <property type="entry name" value="WH_DNA-bd_sf"/>
</dbReference>